<proteinExistence type="predicted"/>
<evidence type="ECO:0000313" key="1">
    <source>
        <dbReference type="EMBL" id="KIO09707.1"/>
    </source>
</evidence>
<name>A0A0C3KJF8_PISTI</name>
<dbReference type="EMBL" id="KN831954">
    <property type="protein sequence ID" value="KIO09707.1"/>
    <property type="molecule type" value="Genomic_DNA"/>
</dbReference>
<keyword evidence="2" id="KW-1185">Reference proteome</keyword>
<protein>
    <submittedName>
        <fullName evidence="1">Uncharacterized protein</fullName>
    </submittedName>
</protein>
<dbReference type="HOGENOM" id="CLU_2942723_0_0_1"/>
<accession>A0A0C3KJF8</accession>
<evidence type="ECO:0000313" key="2">
    <source>
        <dbReference type="Proteomes" id="UP000054217"/>
    </source>
</evidence>
<sequence length="60" mass="6639">MTDISISTIDFANWPHLSGDVQSSTNGERRFYVHETAVIDIATIPACDETATELQREGEV</sequence>
<reference evidence="2" key="2">
    <citation type="submission" date="2015-01" db="EMBL/GenBank/DDBJ databases">
        <title>Evolutionary Origins and Diversification of the Mycorrhizal Mutualists.</title>
        <authorList>
            <consortium name="DOE Joint Genome Institute"/>
            <consortium name="Mycorrhizal Genomics Consortium"/>
            <person name="Kohler A."/>
            <person name="Kuo A."/>
            <person name="Nagy L.G."/>
            <person name="Floudas D."/>
            <person name="Copeland A."/>
            <person name="Barry K.W."/>
            <person name="Cichocki N."/>
            <person name="Veneault-Fourrey C."/>
            <person name="LaButti K."/>
            <person name="Lindquist E.A."/>
            <person name="Lipzen A."/>
            <person name="Lundell T."/>
            <person name="Morin E."/>
            <person name="Murat C."/>
            <person name="Riley R."/>
            <person name="Ohm R."/>
            <person name="Sun H."/>
            <person name="Tunlid A."/>
            <person name="Henrissat B."/>
            <person name="Grigoriev I.V."/>
            <person name="Hibbett D.S."/>
            <person name="Martin F."/>
        </authorList>
    </citation>
    <scope>NUCLEOTIDE SEQUENCE [LARGE SCALE GENOMIC DNA]</scope>
    <source>
        <strain evidence="2">Marx 270</strain>
    </source>
</reference>
<gene>
    <name evidence="1" type="ORF">M404DRAFT_996540</name>
</gene>
<dbReference type="AlphaFoldDB" id="A0A0C3KJF8"/>
<organism evidence="1 2">
    <name type="scientific">Pisolithus tinctorius Marx 270</name>
    <dbReference type="NCBI Taxonomy" id="870435"/>
    <lineage>
        <taxon>Eukaryota</taxon>
        <taxon>Fungi</taxon>
        <taxon>Dikarya</taxon>
        <taxon>Basidiomycota</taxon>
        <taxon>Agaricomycotina</taxon>
        <taxon>Agaricomycetes</taxon>
        <taxon>Agaricomycetidae</taxon>
        <taxon>Boletales</taxon>
        <taxon>Sclerodermatineae</taxon>
        <taxon>Pisolithaceae</taxon>
        <taxon>Pisolithus</taxon>
    </lineage>
</organism>
<reference evidence="1 2" key="1">
    <citation type="submission" date="2014-04" db="EMBL/GenBank/DDBJ databases">
        <authorList>
            <consortium name="DOE Joint Genome Institute"/>
            <person name="Kuo A."/>
            <person name="Kohler A."/>
            <person name="Costa M.D."/>
            <person name="Nagy L.G."/>
            <person name="Floudas D."/>
            <person name="Copeland A."/>
            <person name="Barry K.W."/>
            <person name="Cichocki N."/>
            <person name="Veneault-Fourrey C."/>
            <person name="LaButti K."/>
            <person name="Lindquist E.A."/>
            <person name="Lipzen A."/>
            <person name="Lundell T."/>
            <person name="Morin E."/>
            <person name="Murat C."/>
            <person name="Sun H."/>
            <person name="Tunlid A."/>
            <person name="Henrissat B."/>
            <person name="Grigoriev I.V."/>
            <person name="Hibbett D.S."/>
            <person name="Martin F."/>
            <person name="Nordberg H.P."/>
            <person name="Cantor M.N."/>
            <person name="Hua S.X."/>
        </authorList>
    </citation>
    <scope>NUCLEOTIDE SEQUENCE [LARGE SCALE GENOMIC DNA]</scope>
    <source>
        <strain evidence="1 2">Marx 270</strain>
    </source>
</reference>
<dbReference type="InParanoid" id="A0A0C3KJF8"/>
<dbReference type="Proteomes" id="UP000054217">
    <property type="component" value="Unassembled WGS sequence"/>
</dbReference>